<keyword evidence="3" id="KW-1185">Reference proteome</keyword>
<reference evidence="2 3" key="1">
    <citation type="submission" date="2017-11" db="EMBL/GenBank/DDBJ databases">
        <title>Complete genome sequence of Sphingomonas sp. Strain Cra20, a psychrotolerant potential plant growth promoting rhizobacteria.</title>
        <authorList>
            <person name="Luo Y."/>
        </authorList>
    </citation>
    <scope>NUCLEOTIDE SEQUENCE [LARGE SCALE GENOMIC DNA]</scope>
    <source>
        <strain evidence="2 3">Cra20</strain>
    </source>
</reference>
<dbReference type="Pfam" id="PF07007">
    <property type="entry name" value="LprI"/>
    <property type="match status" value="1"/>
</dbReference>
<dbReference type="InterPro" id="IPR009739">
    <property type="entry name" value="LprI-like_N"/>
</dbReference>
<feature type="domain" description="Lysozyme inhibitor LprI-like N-terminal" evidence="1">
    <location>
        <begin position="34"/>
        <end position="130"/>
    </location>
</feature>
<dbReference type="Proteomes" id="UP000229081">
    <property type="component" value="Chromosome"/>
</dbReference>
<dbReference type="AlphaFoldDB" id="A0A2K8MJ57"/>
<evidence type="ECO:0000259" key="1">
    <source>
        <dbReference type="Pfam" id="PF07007"/>
    </source>
</evidence>
<evidence type="ECO:0000313" key="3">
    <source>
        <dbReference type="Proteomes" id="UP000229081"/>
    </source>
</evidence>
<protein>
    <recommendedName>
        <fullName evidence="1">Lysozyme inhibitor LprI-like N-terminal domain-containing protein</fullName>
    </recommendedName>
</protein>
<dbReference type="OrthoDB" id="7279123at2"/>
<evidence type="ECO:0000313" key="2">
    <source>
        <dbReference type="EMBL" id="ATY33900.1"/>
    </source>
</evidence>
<organism evidence="2 3">
    <name type="scientific">Sphingomonas psychrotolerans</name>
    <dbReference type="NCBI Taxonomy" id="1327635"/>
    <lineage>
        <taxon>Bacteria</taxon>
        <taxon>Pseudomonadati</taxon>
        <taxon>Pseudomonadota</taxon>
        <taxon>Alphaproteobacteria</taxon>
        <taxon>Sphingomonadales</taxon>
        <taxon>Sphingomonadaceae</taxon>
        <taxon>Sphingomonas</taxon>
    </lineage>
</organism>
<proteinExistence type="predicted"/>
<sequence length="142" mass="15276">MFALILVGSLLASSQVKPSSQAEVRDICSLQNFSQVAFGNCLKAYVGESATRLATAERDAVARIENWDEDVRYRAQARGALATSNAEFLRFRARECGFASALAGGSIGTAREHWQLACVYELNISRAASLDGFVAGLPQRGS</sequence>
<accession>A0A2K8MJ57</accession>
<dbReference type="RefSeq" id="WP_100283696.1">
    <property type="nucleotide sequence ID" value="NZ_CP024923.1"/>
</dbReference>
<gene>
    <name evidence="2" type="ORF">CVN68_19680</name>
</gene>
<dbReference type="KEGG" id="sphc:CVN68_19680"/>
<name>A0A2K8MJ57_9SPHN</name>
<dbReference type="EMBL" id="CP024923">
    <property type="protein sequence ID" value="ATY33900.1"/>
    <property type="molecule type" value="Genomic_DNA"/>
</dbReference>
<dbReference type="Gene3D" id="1.20.1270.180">
    <property type="match status" value="1"/>
</dbReference>